<dbReference type="AlphaFoldDB" id="C8WT05"/>
<evidence type="ECO:0000313" key="3">
    <source>
        <dbReference type="Proteomes" id="UP000001917"/>
    </source>
</evidence>
<reference evidence="2 3" key="2">
    <citation type="journal article" date="2010" name="Stand. Genomic Sci.">
        <title>Complete genome sequence of Alicyclobacillus acidocaldarius type strain (104-IA).</title>
        <authorList>
            <person name="Mavromatis K."/>
            <person name="Sikorski J."/>
            <person name="Lapidus A."/>
            <person name="Glavina Del Rio T."/>
            <person name="Copeland A."/>
            <person name="Tice H."/>
            <person name="Cheng J.F."/>
            <person name="Lucas S."/>
            <person name="Chen F."/>
            <person name="Nolan M."/>
            <person name="Bruce D."/>
            <person name="Goodwin L."/>
            <person name="Pitluck S."/>
            <person name="Ivanova N."/>
            <person name="Ovchinnikova G."/>
            <person name="Pati A."/>
            <person name="Chen A."/>
            <person name="Palaniappan K."/>
            <person name="Land M."/>
            <person name="Hauser L."/>
            <person name="Chang Y.J."/>
            <person name="Jeffries C.D."/>
            <person name="Chain P."/>
            <person name="Meincke L."/>
            <person name="Sims D."/>
            <person name="Chertkov O."/>
            <person name="Han C."/>
            <person name="Brettin T."/>
            <person name="Detter J.C."/>
            <person name="Wahrenburg C."/>
            <person name="Rohde M."/>
            <person name="Pukall R."/>
            <person name="Goker M."/>
            <person name="Bristow J."/>
            <person name="Eisen J.A."/>
            <person name="Markowitz V."/>
            <person name="Hugenholtz P."/>
            <person name="Klenk H.P."/>
            <person name="Kyrpides N.C."/>
        </authorList>
    </citation>
    <scope>NUCLEOTIDE SEQUENCE [LARGE SCALE GENOMIC DNA]</scope>
    <source>
        <strain evidence="3">ATCC 27009 / DSM 446 / BCRC 14685 / JCM 5260 / KCTC 1825 / NBRC 15652 / NCIMB 11725 / NRRL B-14509 / 104-IA</strain>
    </source>
</reference>
<dbReference type="EMBL" id="CP001727">
    <property type="protein sequence ID" value="ACV59520.1"/>
    <property type="molecule type" value="Genomic_DNA"/>
</dbReference>
<evidence type="ECO:0000256" key="1">
    <source>
        <dbReference type="SAM" id="Phobius"/>
    </source>
</evidence>
<keyword evidence="1" id="KW-0812">Transmembrane</keyword>
<keyword evidence="3" id="KW-1185">Reference proteome</keyword>
<name>C8WT05_ALIAD</name>
<organism evidence="2 3">
    <name type="scientific">Alicyclobacillus acidocaldarius subsp. acidocaldarius (strain ATCC 27009 / DSM 446 / BCRC 14685 / JCM 5260 / KCTC 1825 / NBRC 15652 / NCIMB 11725 / NRRL B-14509 / 104-IA)</name>
    <name type="common">Bacillus acidocaldarius</name>
    <dbReference type="NCBI Taxonomy" id="521098"/>
    <lineage>
        <taxon>Bacteria</taxon>
        <taxon>Bacillati</taxon>
        <taxon>Bacillota</taxon>
        <taxon>Bacilli</taxon>
        <taxon>Bacillales</taxon>
        <taxon>Alicyclobacillaceae</taxon>
        <taxon>Alicyclobacillus</taxon>
    </lineage>
</organism>
<feature type="transmembrane region" description="Helical" evidence="1">
    <location>
        <begin position="45"/>
        <end position="65"/>
    </location>
</feature>
<gene>
    <name evidence="2" type="ordered locus">Aaci_2515</name>
</gene>
<evidence type="ECO:0008006" key="4">
    <source>
        <dbReference type="Google" id="ProtNLM"/>
    </source>
</evidence>
<dbReference type="Gene3D" id="1.20.1250.20">
    <property type="entry name" value="MFS general substrate transporter like domains"/>
    <property type="match status" value="1"/>
</dbReference>
<keyword evidence="1" id="KW-1133">Transmembrane helix</keyword>
<dbReference type="SUPFAM" id="SSF103473">
    <property type="entry name" value="MFS general substrate transporter"/>
    <property type="match status" value="2"/>
</dbReference>
<dbReference type="Proteomes" id="UP000001917">
    <property type="component" value="Chromosome"/>
</dbReference>
<dbReference type="InterPro" id="IPR036259">
    <property type="entry name" value="MFS_trans_sf"/>
</dbReference>
<dbReference type="STRING" id="521098.Aaci_2515"/>
<dbReference type="eggNOG" id="COG2271">
    <property type="taxonomic scope" value="Bacteria"/>
</dbReference>
<evidence type="ECO:0000313" key="2">
    <source>
        <dbReference type="EMBL" id="ACV59520.1"/>
    </source>
</evidence>
<proteinExistence type="predicted"/>
<dbReference type="HOGENOM" id="CLU_1754975_0_0_9"/>
<accession>C8WT05</accession>
<sequence length="148" mass="15549">MKHRRWWIGVLIAVGVIVNYLDRSATSMATKPIEGTFHLTAGQMGIVLSAFSWSSISMSIPTFIAPKGTVGVLTGFLTFGNNAMGILAPIVTGFIVQATGSFMDAFLCAAVILLIGVLSYAFLLTDLDRIPSAKAQAGASSAAKVPIQ</sequence>
<protein>
    <recommendedName>
        <fullName evidence="4">Major facilitator superfamily MFS_1</fullName>
    </recommendedName>
</protein>
<reference evidence="3" key="1">
    <citation type="submission" date="2009-09" db="EMBL/GenBank/DDBJ databases">
        <title>The complete chromosome of Alicyclobacillus acidocaldarius subsp. acidocaldarius DSM 446.</title>
        <authorList>
            <consortium name="US DOE Joint Genome Institute (JGI-PGF)"/>
            <person name="Lucas S."/>
            <person name="Copeland A."/>
            <person name="Lapidus A."/>
            <person name="Glavina del Rio T."/>
            <person name="Dalin E."/>
            <person name="Tice H."/>
            <person name="Bruce D."/>
            <person name="Goodwin L."/>
            <person name="Pitluck S."/>
            <person name="Kyrpides N."/>
            <person name="Mavromatis K."/>
            <person name="Ivanova N."/>
            <person name="Ovchinnikova G."/>
            <person name="Chertkov O."/>
            <person name="Sims D."/>
            <person name="Brettin T."/>
            <person name="Detter J.C."/>
            <person name="Han C."/>
            <person name="Larimer F."/>
            <person name="Land M."/>
            <person name="Hauser L."/>
            <person name="Markowitz V."/>
            <person name="Cheng J.-F."/>
            <person name="Hugenholtz P."/>
            <person name="Woyke T."/>
            <person name="Wu D."/>
            <person name="Pukall R."/>
            <person name="Klenk H.-P."/>
            <person name="Eisen J.A."/>
        </authorList>
    </citation>
    <scope>NUCLEOTIDE SEQUENCE [LARGE SCALE GENOMIC DNA]</scope>
    <source>
        <strain evidence="3">ATCC 27009 / DSM 446 / BCRC 14685 / JCM 5260 / KCTC 1825 / NBRC 15652 / NCIMB 11725 / NRRL B-14509 / 104-IA</strain>
    </source>
</reference>
<dbReference type="KEGG" id="aac:Aaci_2515"/>
<feature type="transmembrane region" description="Helical" evidence="1">
    <location>
        <begin position="72"/>
        <end position="96"/>
    </location>
</feature>
<keyword evidence="1" id="KW-0472">Membrane</keyword>
<feature type="transmembrane region" description="Helical" evidence="1">
    <location>
        <begin position="102"/>
        <end position="124"/>
    </location>
</feature>